<keyword evidence="1" id="KW-0472">Membrane</keyword>
<dbReference type="OrthoDB" id="9801383at2"/>
<keyword evidence="1" id="KW-0812">Transmembrane</keyword>
<sequence>MNDRIIPGIADPSFAANEEPRRAPVSQPDFQAVIAARYPRRDILRGGIGLAVASLFGAGLSGMALAGARVPGPRKSNLLGFEPVPVSRADTAVVPEGYRVQVLLPWGEPISGDYPAFGQHNSGADQATQMGSHHDGMHFFPLAGSSSEGLLVLNHEYAEPRLMHAAAAGVALASYDVPLKVDGSRDPGQVLKEMNAHGVSVVRIRRGENGHWELVRDALNRRITGLTPMAFSGPLRGDPRLQTRFSPEGTLGRGTLNNCSHGVTPWGTYLACEENWRYYFVHEGSDVPASLSRYGVGPMNAWRWHLAAANAGTEADIYARFDATPRANSPHQDYRNEPHGFGWVVELDPFNPASVPVKRTHLGRFAHEGVVFAPAQEGKPVVLYSGDDSVFEYIYKFVSTRPYHPASADGSLLDDGTLYAARFNEDGTGEWRALAPGVNGLTADKGFATLADILLNTRGAADVAGATPMDRPEWGAIDPGTGHVYFTLTKNTRRTEQQAGGPNPRAGNHAGQIVRWREAGDDHAAMGFTWELFLLGGDTETGRDLQGRALTDANLLSNPDGLWFDADRRLWIQTDISDLELNQGPYQPMGNNMMLAADPDSGEVRRFFTGPAGAEITGCVTTPDQTTIFINIQHPGGSTTAKDFARGKLDSHWPQGGSAVPRSATVVITRIDGGKIGA</sequence>
<dbReference type="AlphaFoldDB" id="A0A2N5Y7W4"/>
<dbReference type="Pfam" id="PF05787">
    <property type="entry name" value="PhoX"/>
    <property type="match status" value="1"/>
</dbReference>
<dbReference type="Proteomes" id="UP000234845">
    <property type="component" value="Unassembled WGS sequence"/>
</dbReference>
<name>A0A2N5Y7W4_9GAMM</name>
<dbReference type="InterPro" id="IPR008557">
    <property type="entry name" value="PhoX"/>
</dbReference>
<reference evidence="3" key="1">
    <citation type="submission" date="2017-11" db="EMBL/GenBank/DDBJ databases">
        <title>The draft genome sequence of Chromatocurvus sp. F02.</title>
        <authorList>
            <person name="Du Z.-J."/>
            <person name="Chang Y.-Q."/>
        </authorList>
    </citation>
    <scope>NUCLEOTIDE SEQUENCE [LARGE SCALE GENOMIC DNA]</scope>
    <source>
        <strain evidence="3">F02</strain>
    </source>
</reference>
<proteinExistence type="predicted"/>
<dbReference type="SUPFAM" id="SSF63829">
    <property type="entry name" value="Calcium-dependent phosphotriesterase"/>
    <property type="match status" value="1"/>
</dbReference>
<dbReference type="PANTHER" id="PTHR35399:SF2">
    <property type="entry name" value="DUF839 DOMAIN-CONTAINING PROTEIN"/>
    <property type="match status" value="1"/>
</dbReference>
<dbReference type="EMBL" id="PKLZ01000001">
    <property type="protein sequence ID" value="PLW84459.1"/>
    <property type="molecule type" value="Genomic_DNA"/>
</dbReference>
<gene>
    <name evidence="2" type="ORF">CWI75_02210</name>
</gene>
<dbReference type="PANTHER" id="PTHR35399">
    <property type="entry name" value="SLR8030 PROTEIN"/>
    <property type="match status" value="1"/>
</dbReference>
<evidence type="ECO:0000313" key="2">
    <source>
        <dbReference type="EMBL" id="PLW84459.1"/>
    </source>
</evidence>
<accession>A0A2N5Y7W4</accession>
<organism evidence="2 3">
    <name type="scientific">Kineobactrum sediminis</name>
    <dbReference type="NCBI Taxonomy" id="1905677"/>
    <lineage>
        <taxon>Bacteria</taxon>
        <taxon>Pseudomonadati</taxon>
        <taxon>Pseudomonadota</taxon>
        <taxon>Gammaproteobacteria</taxon>
        <taxon>Cellvibrionales</taxon>
        <taxon>Halieaceae</taxon>
        <taxon>Kineobactrum</taxon>
    </lineage>
</organism>
<protein>
    <submittedName>
        <fullName evidence="2">Tat pathway signal protein</fullName>
    </submittedName>
</protein>
<keyword evidence="3" id="KW-1185">Reference proteome</keyword>
<feature type="transmembrane region" description="Helical" evidence="1">
    <location>
        <begin position="47"/>
        <end position="68"/>
    </location>
</feature>
<evidence type="ECO:0000256" key="1">
    <source>
        <dbReference type="SAM" id="Phobius"/>
    </source>
</evidence>
<comment type="caution">
    <text evidence="2">The sequence shown here is derived from an EMBL/GenBank/DDBJ whole genome shotgun (WGS) entry which is preliminary data.</text>
</comment>
<evidence type="ECO:0000313" key="3">
    <source>
        <dbReference type="Proteomes" id="UP000234845"/>
    </source>
</evidence>
<keyword evidence="1" id="KW-1133">Transmembrane helix</keyword>